<evidence type="ECO:0000313" key="4">
    <source>
        <dbReference type="Proteomes" id="UP001642360"/>
    </source>
</evidence>
<protein>
    <recommendedName>
        <fullName evidence="2">F-box domain-containing protein</fullName>
    </recommendedName>
</protein>
<keyword evidence="4" id="KW-1185">Reference proteome</keyword>
<evidence type="ECO:0000259" key="2">
    <source>
        <dbReference type="Pfam" id="PF00646"/>
    </source>
</evidence>
<gene>
    <name evidence="3" type="ORF">ILEXP_LOCUS51833</name>
</gene>
<dbReference type="EMBL" id="CAUOFW020008146">
    <property type="protein sequence ID" value="CAK9181732.1"/>
    <property type="molecule type" value="Genomic_DNA"/>
</dbReference>
<accession>A0ABC8ULF9</accession>
<dbReference type="Pfam" id="PF00646">
    <property type="entry name" value="F-box"/>
    <property type="match status" value="1"/>
</dbReference>
<dbReference type="Proteomes" id="UP001642360">
    <property type="component" value="Unassembled WGS sequence"/>
</dbReference>
<feature type="region of interest" description="Disordered" evidence="1">
    <location>
        <begin position="22"/>
        <end position="48"/>
    </location>
</feature>
<reference evidence="3 4" key="1">
    <citation type="submission" date="2024-02" db="EMBL/GenBank/DDBJ databases">
        <authorList>
            <person name="Vignale AGUSTIN F."/>
            <person name="Sosa J E."/>
            <person name="Modenutti C."/>
        </authorList>
    </citation>
    <scope>NUCLEOTIDE SEQUENCE [LARGE SCALE GENOMIC DNA]</scope>
</reference>
<proteinExistence type="predicted"/>
<name>A0ABC8ULF9_9AQUA</name>
<comment type="caution">
    <text evidence="3">The sequence shown here is derived from an EMBL/GenBank/DDBJ whole genome shotgun (WGS) entry which is preliminary data.</text>
</comment>
<feature type="domain" description="F-box" evidence="2">
    <location>
        <begin position="50"/>
        <end position="73"/>
    </location>
</feature>
<organism evidence="3 4">
    <name type="scientific">Ilex paraguariensis</name>
    <name type="common">yerba mate</name>
    <dbReference type="NCBI Taxonomy" id="185542"/>
    <lineage>
        <taxon>Eukaryota</taxon>
        <taxon>Viridiplantae</taxon>
        <taxon>Streptophyta</taxon>
        <taxon>Embryophyta</taxon>
        <taxon>Tracheophyta</taxon>
        <taxon>Spermatophyta</taxon>
        <taxon>Magnoliopsida</taxon>
        <taxon>eudicotyledons</taxon>
        <taxon>Gunneridae</taxon>
        <taxon>Pentapetalae</taxon>
        <taxon>asterids</taxon>
        <taxon>campanulids</taxon>
        <taxon>Aquifoliales</taxon>
        <taxon>Aquifoliaceae</taxon>
        <taxon>Ilex</taxon>
    </lineage>
</organism>
<dbReference type="InterPro" id="IPR001810">
    <property type="entry name" value="F-box_dom"/>
</dbReference>
<evidence type="ECO:0000313" key="3">
    <source>
        <dbReference type="EMBL" id="CAK9181732.1"/>
    </source>
</evidence>
<dbReference type="AlphaFoldDB" id="A0ABC8ULF9"/>
<sequence length="165" mass="18426">MLSQIKAEYNEVEIRIEDKQRVEAKGEAMGKQAKRASGSDGDGDGDGGVSELPHDLIVEVLRRLPTKSLMSVRVKALEIVKIAGLKANSFPKELCCKLIEPVLHMNPLSIHSRLRNQCGAFFTKCFGYEEFNNLESACFIRQMAEVLANQVRERIQQADFLCPSS</sequence>
<evidence type="ECO:0000256" key="1">
    <source>
        <dbReference type="SAM" id="MobiDB-lite"/>
    </source>
</evidence>